<dbReference type="Proteomes" id="UP001299546">
    <property type="component" value="Unassembled WGS sequence"/>
</dbReference>
<organism evidence="3 4">
    <name type="scientific">Bariatricus massiliensis</name>
    <dbReference type="NCBI Taxonomy" id="1745713"/>
    <lineage>
        <taxon>Bacteria</taxon>
        <taxon>Bacillati</taxon>
        <taxon>Bacillota</taxon>
        <taxon>Clostridia</taxon>
        <taxon>Lachnospirales</taxon>
        <taxon>Lachnospiraceae</taxon>
        <taxon>Bariatricus</taxon>
    </lineage>
</organism>
<feature type="domain" description="Glycosyl transferase family 1" evidence="2">
    <location>
        <begin position="187"/>
        <end position="342"/>
    </location>
</feature>
<dbReference type="PANTHER" id="PTHR46401:SF2">
    <property type="entry name" value="GLYCOSYLTRANSFERASE WBBK-RELATED"/>
    <property type="match status" value="1"/>
</dbReference>
<dbReference type="EC" id="2.4.-.-" evidence="3"/>
<accession>A0ABS8DDT7</accession>
<dbReference type="GO" id="GO:0016757">
    <property type="term" value="F:glycosyltransferase activity"/>
    <property type="evidence" value="ECO:0007669"/>
    <property type="project" value="UniProtKB-KW"/>
</dbReference>
<dbReference type="RefSeq" id="WP_066732563.1">
    <property type="nucleotide sequence ID" value="NZ_JAJCIQ010000001.1"/>
</dbReference>
<dbReference type="PANTHER" id="PTHR46401">
    <property type="entry name" value="GLYCOSYLTRANSFERASE WBBK-RELATED"/>
    <property type="match status" value="1"/>
</dbReference>
<dbReference type="Pfam" id="PF00534">
    <property type="entry name" value="Glycos_transf_1"/>
    <property type="match status" value="1"/>
</dbReference>
<keyword evidence="4" id="KW-1185">Reference proteome</keyword>
<sequence>MNKISTRPVVVLSGINLIDGGALSVYYDCLDYLIDLGYTESYEIIALVGKKEIFDRYMSKIRLVEFPDSKKSWLKRVYYEYFYFKKFSKTINVYIWISLHDITPNVVAQRQYVYCHNPSPFNRMRLSEAKYGWKYYLFSKFYKYLYKINIKKNAAVIVQQDWIRQEFLKMFKINNVIVARPSIPEVSEINDKSDKNKCIFVYPSFPRYYKNFEVLCEATKLLVKSGINDFRVYITLDGTENAYSKELVDKYKDNFNICFTGLLKREDLYDLYGKANCLIFMSKLETWGMPIIEFKKTGKPIIVSDLAYAYETIGNYSKVEFVEPDDAISLADKMKIVMEHGKLSFNELKIPSSPFAGNWEELFKLLFRKN</sequence>
<keyword evidence="1 3" id="KW-0808">Transferase</keyword>
<reference evidence="3 4" key="1">
    <citation type="submission" date="2021-10" db="EMBL/GenBank/DDBJ databases">
        <title>Collection of gut derived symbiotic bacterial strains cultured from healthy donors.</title>
        <authorList>
            <person name="Lin H."/>
            <person name="Littmann E."/>
            <person name="Kohout C."/>
            <person name="Pamer E.G."/>
        </authorList>
    </citation>
    <scope>NUCLEOTIDE SEQUENCE [LARGE SCALE GENOMIC DNA]</scope>
    <source>
        <strain evidence="3 4">DFI.1.165</strain>
    </source>
</reference>
<protein>
    <submittedName>
        <fullName evidence="3">Glycosyltransferase</fullName>
        <ecNumber evidence="3">2.4.-.-</ecNumber>
    </submittedName>
</protein>
<evidence type="ECO:0000313" key="4">
    <source>
        <dbReference type="Proteomes" id="UP001299546"/>
    </source>
</evidence>
<comment type="caution">
    <text evidence="3">The sequence shown here is derived from an EMBL/GenBank/DDBJ whole genome shotgun (WGS) entry which is preliminary data.</text>
</comment>
<name>A0ABS8DDT7_9FIRM</name>
<proteinExistence type="predicted"/>
<evidence type="ECO:0000313" key="3">
    <source>
        <dbReference type="EMBL" id="MCB7386267.1"/>
    </source>
</evidence>
<keyword evidence="3" id="KW-0328">Glycosyltransferase</keyword>
<evidence type="ECO:0000259" key="2">
    <source>
        <dbReference type="Pfam" id="PF00534"/>
    </source>
</evidence>
<dbReference type="SUPFAM" id="SSF53756">
    <property type="entry name" value="UDP-Glycosyltransferase/glycogen phosphorylase"/>
    <property type="match status" value="1"/>
</dbReference>
<gene>
    <name evidence="3" type="ORF">LIZ65_03110</name>
</gene>
<dbReference type="InterPro" id="IPR001296">
    <property type="entry name" value="Glyco_trans_1"/>
</dbReference>
<dbReference type="EMBL" id="JAJCIS010000001">
    <property type="protein sequence ID" value="MCB7386267.1"/>
    <property type="molecule type" value="Genomic_DNA"/>
</dbReference>
<dbReference type="Gene3D" id="3.40.50.2000">
    <property type="entry name" value="Glycogen Phosphorylase B"/>
    <property type="match status" value="2"/>
</dbReference>
<evidence type="ECO:0000256" key="1">
    <source>
        <dbReference type="ARBA" id="ARBA00022679"/>
    </source>
</evidence>